<feature type="region of interest" description="Disordered" evidence="11">
    <location>
        <begin position="1"/>
        <end position="37"/>
    </location>
</feature>
<dbReference type="GO" id="GO:0012505">
    <property type="term" value="C:endomembrane system"/>
    <property type="evidence" value="ECO:0007669"/>
    <property type="project" value="UniProtKB-SubCell"/>
</dbReference>
<evidence type="ECO:0000256" key="8">
    <source>
        <dbReference type="ARBA" id="ARBA00023157"/>
    </source>
</evidence>
<keyword evidence="6" id="KW-1133">Transmembrane helix</keyword>
<feature type="compositionally biased region" description="Basic residues" evidence="11">
    <location>
        <begin position="87"/>
        <end position="99"/>
    </location>
</feature>
<sequence>MVYIEGTRLHSLSVRGTGSPPRAARPAPTPPPRTRALPRRHRLLQSRDGLSSVNELIATPQMKKLTAYERSGGHLEPDRVPPTARPQAHHHASSSRRVHSSGVVIPIRCRNTLSSTKGNRISKSTPLLYIDRPWSYFSLYNVAMSDFREKVRDFLEMFITVSRMNGMKIGLVGSGSEALGQTATARPANGSLGLRSGLRVPPLPVPQPPLGAHVPGIRPHNTYSRVDSWHHRTPFDKESLVVADDFDDDGGCHQPCAPTHFSCQDRVSLEMPRVGKVALIHPQFATDFSRTPRLRRYAIIKRVRRKGDGHSKDIEVLQISCTCIPMEKRCDGLADCAEAEDETGCARACDEHENRTLCHHTNVCILREWICDGDNDCGDFSDETHCGGANCTAHQFQCANGLCIHETWLCDSDNDCRDNSDEVNCTKPTLGNVDKGEMITAHGGGSDDEPPSRAPLRQVTASFFVVLTAFTYYHSARADLYTEPCRRGQSGVADGPNTGSDIPNRVSFFDTLRRLN</sequence>
<keyword evidence="5" id="KW-0677">Repeat</keyword>
<proteinExistence type="predicted"/>
<dbReference type="SMART" id="SM00192">
    <property type="entry name" value="LDLa"/>
    <property type="match status" value="3"/>
</dbReference>
<evidence type="ECO:0000256" key="3">
    <source>
        <dbReference type="ARBA" id="ARBA00022692"/>
    </source>
</evidence>
<dbReference type="FunFam" id="4.10.400.10:FF:000034">
    <property type="entry name" value="Low-density lipoprotein receptor-related protein 2"/>
    <property type="match status" value="1"/>
</dbReference>
<feature type="disulfide bond" evidence="10">
    <location>
        <begin position="391"/>
        <end position="403"/>
    </location>
</feature>
<feature type="region of interest" description="Disordered" evidence="11">
    <location>
        <begin position="71"/>
        <end position="100"/>
    </location>
</feature>
<evidence type="ECO:0000256" key="6">
    <source>
        <dbReference type="ARBA" id="ARBA00022989"/>
    </source>
</evidence>
<gene>
    <name evidence="12" type="primary">SORL1</name>
    <name evidence="12" type="ORF">EVAR_8080_1</name>
</gene>
<name>A0A4C1TT61_EUMVA</name>
<keyword evidence="12" id="KW-0675">Receptor</keyword>
<dbReference type="PANTHER" id="PTHR24270:SF62">
    <property type="entry name" value="LOW-DENSITY LIPOPROTEIN RECEPTOR-RELATED PROTEIN 2"/>
    <property type="match status" value="1"/>
</dbReference>
<organism evidence="12 13">
    <name type="scientific">Eumeta variegata</name>
    <name type="common">Bagworm moth</name>
    <name type="synonym">Eumeta japonica</name>
    <dbReference type="NCBI Taxonomy" id="151549"/>
    <lineage>
        <taxon>Eukaryota</taxon>
        <taxon>Metazoa</taxon>
        <taxon>Ecdysozoa</taxon>
        <taxon>Arthropoda</taxon>
        <taxon>Hexapoda</taxon>
        <taxon>Insecta</taxon>
        <taxon>Pterygota</taxon>
        <taxon>Neoptera</taxon>
        <taxon>Endopterygota</taxon>
        <taxon>Lepidoptera</taxon>
        <taxon>Glossata</taxon>
        <taxon>Ditrysia</taxon>
        <taxon>Tineoidea</taxon>
        <taxon>Psychidae</taxon>
        <taxon>Oiketicinae</taxon>
        <taxon>Eumeta</taxon>
    </lineage>
</organism>
<evidence type="ECO:0000256" key="11">
    <source>
        <dbReference type="SAM" id="MobiDB-lite"/>
    </source>
</evidence>
<evidence type="ECO:0000313" key="12">
    <source>
        <dbReference type="EMBL" id="GBP17006.1"/>
    </source>
</evidence>
<dbReference type="PRINTS" id="PR00261">
    <property type="entry name" value="LDLRECEPTOR"/>
</dbReference>
<accession>A0A4C1TT61</accession>
<evidence type="ECO:0000256" key="4">
    <source>
        <dbReference type="ARBA" id="ARBA00022729"/>
    </source>
</evidence>
<feature type="disulfide bond" evidence="10">
    <location>
        <begin position="371"/>
        <end position="386"/>
    </location>
</feature>
<dbReference type="PANTHER" id="PTHR24270">
    <property type="entry name" value="LOW-DENSITY LIPOPROTEIN RECEPTOR-RELATED"/>
    <property type="match status" value="1"/>
</dbReference>
<dbReference type="GO" id="GO:0005886">
    <property type="term" value="C:plasma membrane"/>
    <property type="evidence" value="ECO:0007669"/>
    <property type="project" value="TreeGrafter"/>
</dbReference>
<keyword evidence="7" id="KW-0472">Membrane</keyword>
<keyword evidence="3" id="KW-0812">Transmembrane</keyword>
<evidence type="ECO:0000256" key="10">
    <source>
        <dbReference type="PROSITE-ProRule" id="PRU00124"/>
    </source>
</evidence>
<dbReference type="OrthoDB" id="9990982at2759"/>
<feature type="disulfide bond" evidence="10">
    <location>
        <begin position="330"/>
        <end position="345"/>
    </location>
</feature>
<feature type="disulfide bond" evidence="10">
    <location>
        <begin position="398"/>
        <end position="416"/>
    </location>
</feature>
<comment type="caution">
    <text evidence="10">Lacks conserved residue(s) required for the propagation of feature annotation.</text>
</comment>
<dbReference type="InterPro" id="IPR002172">
    <property type="entry name" value="LDrepeatLR_classA_rpt"/>
</dbReference>
<keyword evidence="8 10" id="KW-1015">Disulfide bond</keyword>
<comment type="subcellular location">
    <subcellularLocation>
        <location evidence="2">Endomembrane system</location>
    </subcellularLocation>
    <subcellularLocation>
        <location evidence="1">Membrane</location>
        <topology evidence="1">Single-pass membrane protein</topology>
    </subcellularLocation>
</comment>
<dbReference type="InterPro" id="IPR023415">
    <property type="entry name" value="LDLR_class-A_CS"/>
</dbReference>
<evidence type="ECO:0000256" key="1">
    <source>
        <dbReference type="ARBA" id="ARBA00004167"/>
    </source>
</evidence>
<dbReference type="PROSITE" id="PS50068">
    <property type="entry name" value="LDLRA_2"/>
    <property type="match status" value="3"/>
</dbReference>
<evidence type="ECO:0000256" key="5">
    <source>
        <dbReference type="ARBA" id="ARBA00022737"/>
    </source>
</evidence>
<feature type="disulfide bond" evidence="10">
    <location>
        <begin position="410"/>
        <end position="425"/>
    </location>
</feature>
<dbReference type="STRING" id="151549.A0A4C1TT61"/>
<keyword evidence="9" id="KW-0325">Glycoprotein</keyword>
<dbReference type="GO" id="GO:0016192">
    <property type="term" value="P:vesicle-mediated transport"/>
    <property type="evidence" value="ECO:0007669"/>
    <property type="project" value="UniProtKB-ARBA"/>
</dbReference>
<dbReference type="Pfam" id="PF00057">
    <property type="entry name" value="Ldl_recept_a"/>
    <property type="match status" value="2"/>
</dbReference>
<dbReference type="Gene3D" id="4.10.400.10">
    <property type="entry name" value="Low-density Lipoprotein Receptor"/>
    <property type="match status" value="3"/>
</dbReference>
<dbReference type="Proteomes" id="UP000299102">
    <property type="component" value="Unassembled WGS sequence"/>
</dbReference>
<evidence type="ECO:0000256" key="2">
    <source>
        <dbReference type="ARBA" id="ARBA00004308"/>
    </source>
</evidence>
<comment type="caution">
    <text evidence="12">The sequence shown here is derived from an EMBL/GenBank/DDBJ whole genome shotgun (WGS) entry which is preliminary data.</text>
</comment>
<dbReference type="SUPFAM" id="SSF57424">
    <property type="entry name" value="LDL receptor-like module"/>
    <property type="match status" value="3"/>
</dbReference>
<evidence type="ECO:0000256" key="7">
    <source>
        <dbReference type="ARBA" id="ARBA00023136"/>
    </source>
</evidence>
<evidence type="ECO:0000256" key="9">
    <source>
        <dbReference type="ARBA" id="ARBA00023180"/>
    </source>
</evidence>
<keyword evidence="13" id="KW-1185">Reference proteome</keyword>
<dbReference type="EMBL" id="BGZK01000084">
    <property type="protein sequence ID" value="GBP17006.1"/>
    <property type="molecule type" value="Genomic_DNA"/>
</dbReference>
<dbReference type="PROSITE" id="PS01209">
    <property type="entry name" value="LDLRA_1"/>
    <property type="match status" value="1"/>
</dbReference>
<dbReference type="InterPro" id="IPR050685">
    <property type="entry name" value="LDLR"/>
</dbReference>
<reference evidence="12 13" key="1">
    <citation type="journal article" date="2019" name="Commun. Biol.">
        <title>The bagworm genome reveals a unique fibroin gene that provides high tensile strength.</title>
        <authorList>
            <person name="Kono N."/>
            <person name="Nakamura H."/>
            <person name="Ohtoshi R."/>
            <person name="Tomita M."/>
            <person name="Numata K."/>
            <person name="Arakawa K."/>
        </authorList>
    </citation>
    <scope>NUCLEOTIDE SEQUENCE [LARGE SCALE GENOMIC DNA]</scope>
</reference>
<evidence type="ECO:0000313" key="13">
    <source>
        <dbReference type="Proteomes" id="UP000299102"/>
    </source>
</evidence>
<dbReference type="AlphaFoldDB" id="A0A4C1TT61"/>
<dbReference type="InterPro" id="IPR036055">
    <property type="entry name" value="LDL_receptor-like_sf"/>
</dbReference>
<protein>
    <submittedName>
        <fullName evidence="12">Sortilin-related receptor</fullName>
    </submittedName>
</protein>
<dbReference type="CDD" id="cd00112">
    <property type="entry name" value="LDLa"/>
    <property type="match status" value="3"/>
</dbReference>
<keyword evidence="4" id="KW-0732">Signal</keyword>